<dbReference type="Proteomes" id="UP001602322">
    <property type="component" value="Unassembled WGS sequence"/>
</dbReference>
<dbReference type="EMBL" id="JBIBEG010000007">
    <property type="protein sequence ID" value="MFF5899167.1"/>
    <property type="molecule type" value="Genomic_DNA"/>
</dbReference>
<keyword evidence="3" id="KW-1185">Reference proteome</keyword>
<evidence type="ECO:0000313" key="2">
    <source>
        <dbReference type="EMBL" id="MFF5899167.1"/>
    </source>
</evidence>
<organism evidence="2 3">
    <name type="scientific">Streptomyces argenteolus</name>
    <dbReference type="NCBI Taxonomy" id="67274"/>
    <lineage>
        <taxon>Bacteria</taxon>
        <taxon>Bacillati</taxon>
        <taxon>Actinomycetota</taxon>
        <taxon>Actinomycetes</taxon>
        <taxon>Kitasatosporales</taxon>
        <taxon>Streptomycetaceae</taxon>
        <taxon>Streptomyces</taxon>
    </lineage>
</organism>
<dbReference type="RefSeq" id="WP_387905933.1">
    <property type="nucleotide sequence ID" value="NZ_JBIBEG010000007.1"/>
</dbReference>
<sequence length="59" mass="5944">MTPQSGPLGGVWPDLPAPPPPRLDPMVCSVGDFLALLNEAVRLHLAGAALPTDGQGATG</sequence>
<protein>
    <submittedName>
        <fullName evidence="2">Uncharacterized protein</fullName>
    </submittedName>
</protein>
<name>A0ABW6XBR8_9ACTN</name>
<comment type="caution">
    <text evidence="2">The sequence shown here is derived from an EMBL/GenBank/DDBJ whole genome shotgun (WGS) entry which is preliminary data.</text>
</comment>
<evidence type="ECO:0000256" key="1">
    <source>
        <dbReference type="SAM" id="MobiDB-lite"/>
    </source>
</evidence>
<accession>A0ABW6XBR8</accession>
<evidence type="ECO:0000313" key="3">
    <source>
        <dbReference type="Proteomes" id="UP001602322"/>
    </source>
</evidence>
<proteinExistence type="predicted"/>
<reference evidence="2 3" key="1">
    <citation type="submission" date="2024-10" db="EMBL/GenBank/DDBJ databases">
        <title>The Natural Products Discovery Center: Release of the First 8490 Sequenced Strains for Exploring Actinobacteria Biosynthetic Diversity.</title>
        <authorList>
            <person name="Kalkreuter E."/>
            <person name="Kautsar S.A."/>
            <person name="Yang D."/>
            <person name="Bader C.D."/>
            <person name="Teijaro C.N."/>
            <person name="Fluegel L."/>
            <person name="Davis C.M."/>
            <person name="Simpson J.R."/>
            <person name="Lauterbach L."/>
            <person name="Steele A.D."/>
            <person name="Gui C."/>
            <person name="Meng S."/>
            <person name="Li G."/>
            <person name="Viehrig K."/>
            <person name="Ye F."/>
            <person name="Su P."/>
            <person name="Kiefer A.F."/>
            <person name="Nichols A."/>
            <person name="Cepeda A.J."/>
            <person name="Yan W."/>
            <person name="Fan B."/>
            <person name="Jiang Y."/>
            <person name="Adhikari A."/>
            <person name="Zheng C.-J."/>
            <person name="Schuster L."/>
            <person name="Cowan T.M."/>
            <person name="Smanski M.J."/>
            <person name="Chevrette M.G."/>
            <person name="De Carvalho L.P.S."/>
            <person name="Shen B."/>
        </authorList>
    </citation>
    <scope>NUCLEOTIDE SEQUENCE [LARGE SCALE GENOMIC DNA]</scope>
    <source>
        <strain evidence="2 3">NPDC012540</strain>
    </source>
</reference>
<gene>
    <name evidence="2" type="ORF">ACFY8O_25045</name>
</gene>
<feature type="region of interest" description="Disordered" evidence="1">
    <location>
        <begin position="1"/>
        <end position="21"/>
    </location>
</feature>